<keyword evidence="2" id="KW-1185">Reference proteome</keyword>
<proteinExistence type="predicted"/>
<protein>
    <submittedName>
        <fullName evidence="1">Uncharacterized protein</fullName>
    </submittedName>
</protein>
<organism evidence="1 2">
    <name type="scientific">Synaphobranchus kaupii</name>
    <name type="common">Kaup's arrowtooth eel</name>
    <dbReference type="NCBI Taxonomy" id="118154"/>
    <lineage>
        <taxon>Eukaryota</taxon>
        <taxon>Metazoa</taxon>
        <taxon>Chordata</taxon>
        <taxon>Craniata</taxon>
        <taxon>Vertebrata</taxon>
        <taxon>Euteleostomi</taxon>
        <taxon>Actinopterygii</taxon>
        <taxon>Neopterygii</taxon>
        <taxon>Teleostei</taxon>
        <taxon>Anguilliformes</taxon>
        <taxon>Synaphobranchidae</taxon>
        <taxon>Synaphobranchus</taxon>
    </lineage>
</organism>
<evidence type="ECO:0000313" key="2">
    <source>
        <dbReference type="Proteomes" id="UP001152622"/>
    </source>
</evidence>
<evidence type="ECO:0000313" key="1">
    <source>
        <dbReference type="EMBL" id="KAJ8354006.1"/>
    </source>
</evidence>
<name>A0A9Q1FAD2_SYNKA</name>
<accession>A0A9Q1FAD2</accession>
<sequence>MENSPIGPDQSILMEQLTFPRGLAPCGYFWCPCQTVSYKHCERKVSLWWISSSDTVMIHFFFNKRKCAVSHDTEHQYYTTKIDVRLLAVMHCALIYDT</sequence>
<dbReference type="EMBL" id="JAINUF010000007">
    <property type="protein sequence ID" value="KAJ8354006.1"/>
    <property type="molecule type" value="Genomic_DNA"/>
</dbReference>
<dbReference type="AlphaFoldDB" id="A0A9Q1FAD2"/>
<gene>
    <name evidence="1" type="ORF">SKAU_G00215730</name>
</gene>
<reference evidence="1" key="1">
    <citation type="journal article" date="2023" name="Science">
        <title>Genome structures resolve the early diversification of teleost fishes.</title>
        <authorList>
            <person name="Parey E."/>
            <person name="Louis A."/>
            <person name="Montfort J."/>
            <person name="Bouchez O."/>
            <person name="Roques C."/>
            <person name="Iampietro C."/>
            <person name="Lluch J."/>
            <person name="Castinel A."/>
            <person name="Donnadieu C."/>
            <person name="Desvignes T."/>
            <person name="Floi Bucao C."/>
            <person name="Jouanno E."/>
            <person name="Wen M."/>
            <person name="Mejri S."/>
            <person name="Dirks R."/>
            <person name="Jansen H."/>
            <person name="Henkel C."/>
            <person name="Chen W.J."/>
            <person name="Zahm M."/>
            <person name="Cabau C."/>
            <person name="Klopp C."/>
            <person name="Thompson A.W."/>
            <person name="Robinson-Rechavi M."/>
            <person name="Braasch I."/>
            <person name="Lecointre G."/>
            <person name="Bobe J."/>
            <person name="Postlethwait J.H."/>
            <person name="Berthelot C."/>
            <person name="Roest Crollius H."/>
            <person name="Guiguen Y."/>
        </authorList>
    </citation>
    <scope>NUCLEOTIDE SEQUENCE</scope>
    <source>
        <strain evidence="1">WJC10195</strain>
    </source>
</reference>
<dbReference type="Proteomes" id="UP001152622">
    <property type="component" value="Chromosome 7"/>
</dbReference>
<comment type="caution">
    <text evidence="1">The sequence shown here is derived from an EMBL/GenBank/DDBJ whole genome shotgun (WGS) entry which is preliminary data.</text>
</comment>